<feature type="transmembrane region" description="Helical" evidence="7">
    <location>
        <begin position="125"/>
        <end position="146"/>
    </location>
</feature>
<evidence type="ECO:0000256" key="4">
    <source>
        <dbReference type="ARBA" id="ARBA00023136"/>
    </source>
</evidence>
<organism evidence="8 9">
    <name type="scientific">Malassezia obtusa</name>
    <dbReference type="NCBI Taxonomy" id="76774"/>
    <lineage>
        <taxon>Eukaryota</taxon>
        <taxon>Fungi</taxon>
        <taxon>Dikarya</taxon>
        <taxon>Basidiomycota</taxon>
        <taxon>Ustilaginomycotina</taxon>
        <taxon>Malasseziomycetes</taxon>
        <taxon>Malasseziales</taxon>
        <taxon>Malasseziaceae</taxon>
        <taxon>Malassezia</taxon>
    </lineage>
</organism>
<dbReference type="EMBL" id="CP119942">
    <property type="protein sequence ID" value="WFD04541.1"/>
    <property type="molecule type" value="Genomic_DNA"/>
</dbReference>
<comment type="subcellular location">
    <subcellularLocation>
        <location evidence="1">Membrane</location>
        <topology evidence="1">Multi-pass membrane protein</topology>
    </subcellularLocation>
</comment>
<evidence type="ECO:0008006" key="10">
    <source>
        <dbReference type="Google" id="ProtNLM"/>
    </source>
</evidence>
<proteinExistence type="inferred from homology"/>
<dbReference type="GO" id="GO:0016020">
    <property type="term" value="C:membrane"/>
    <property type="evidence" value="ECO:0007669"/>
    <property type="project" value="UniProtKB-SubCell"/>
</dbReference>
<keyword evidence="3 7" id="KW-1133">Transmembrane helix</keyword>
<sequence>MAGMGDARPSWLSVPATLAELVVHTLLVLCMVMPVYGAVIRLRAEFRPRARLHTEQAPGRWHAAAQHAVPPWDDVLRAVRHTKHTEGLRGLYRGTTVALVQILVQSLLSFALFSTAEPSARQPPWPWLLLVSLILTAVDLPFEVVLQRTATAPHRLAWWKPRMSLVRVLAPSERRAPWCLYTLPGLLPALLVRKAGTTLLMLAFQQVLFPRVAAAQDDGTPGGEGPNEHTFSFSAAHLAIYLVWNTLALAITLPLDCAITRLATQRDYEEDRADYGVAHAYTDAPEGRPAPVDAPRAERGDARAPLVSLRTGRRPYTGLRDCFATMAAEEGPASLTRGAGLAFLALLLVNVGAPAR</sequence>
<keyword evidence="4 5" id="KW-0472">Membrane</keyword>
<protein>
    <recommendedName>
        <fullName evidence="10">Mitochondrial carrier protein</fullName>
    </recommendedName>
</protein>
<accession>A0AAF0E353</accession>
<feature type="transmembrane region" description="Helical" evidence="7">
    <location>
        <begin position="21"/>
        <end position="42"/>
    </location>
</feature>
<dbReference type="PROSITE" id="PS50920">
    <property type="entry name" value="SOLCAR"/>
    <property type="match status" value="1"/>
</dbReference>
<dbReference type="SUPFAM" id="SSF103506">
    <property type="entry name" value="Mitochondrial carrier"/>
    <property type="match status" value="1"/>
</dbReference>
<dbReference type="InterPro" id="IPR018108">
    <property type="entry name" value="MCP_transmembrane"/>
</dbReference>
<evidence type="ECO:0000256" key="1">
    <source>
        <dbReference type="ARBA" id="ARBA00004141"/>
    </source>
</evidence>
<dbReference type="AlphaFoldDB" id="A0AAF0E353"/>
<dbReference type="InterPro" id="IPR023395">
    <property type="entry name" value="MCP_dom_sf"/>
</dbReference>
<dbReference type="Pfam" id="PF00153">
    <property type="entry name" value="Mito_carr"/>
    <property type="match status" value="1"/>
</dbReference>
<comment type="similarity">
    <text evidence="6">Belongs to the mitochondrial carrier (TC 2.A.29) family.</text>
</comment>
<evidence type="ECO:0000313" key="9">
    <source>
        <dbReference type="Proteomes" id="UP001214603"/>
    </source>
</evidence>
<keyword evidence="2 5" id="KW-0812">Transmembrane</keyword>
<name>A0AAF0E353_9BASI</name>
<evidence type="ECO:0000256" key="3">
    <source>
        <dbReference type="ARBA" id="ARBA00022989"/>
    </source>
</evidence>
<reference evidence="8" key="1">
    <citation type="submission" date="2023-03" db="EMBL/GenBank/DDBJ databases">
        <title>Mating type loci evolution in Malassezia.</title>
        <authorList>
            <person name="Coelho M.A."/>
        </authorList>
    </citation>
    <scope>NUCLEOTIDE SEQUENCE</scope>
    <source>
        <strain evidence="8">CBS 7876</strain>
    </source>
</reference>
<evidence type="ECO:0000256" key="6">
    <source>
        <dbReference type="RuleBase" id="RU000488"/>
    </source>
</evidence>
<feature type="transmembrane region" description="Helical" evidence="7">
    <location>
        <begin position="90"/>
        <end position="113"/>
    </location>
</feature>
<dbReference type="Proteomes" id="UP001214603">
    <property type="component" value="Chromosome 9"/>
</dbReference>
<evidence type="ECO:0000256" key="2">
    <source>
        <dbReference type="ARBA" id="ARBA00022692"/>
    </source>
</evidence>
<evidence type="ECO:0000256" key="7">
    <source>
        <dbReference type="SAM" id="Phobius"/>
    </source>
</evidence>
<keyword evidence="6" id="KW-0813">Transport</keyword>
<feature type="repeat" description="Solcar" evidence="5">
    <location>
        <begin position="12"/>
        <end position="119"/>
    </location>
</feature>
<evidence type="ECO:0000256" key="5">
    <source>
        <dbReference type="PROSITE-ProRule" id="PRU00282"/>
    </source>
</evidence>
<evidence type="ECO:0000313" key="8">
    <source>
        <dbReference type="EMBL" id="WFD04541.1"/>
    </source>
</evidence>
<dbReference type="Gene3D" id="1.50.40.10">
    <property type="entry name" value="Mitochondrial carrier domain"/>
    <property type="match status" value="1"/>
</dbReference>
<keyword evidence="9" id="KW-1185">Reference proteome</keyword>
<gene>
    <name evidence="8" type="ORF">MOBT1_003252</name>
</gene>